<evidence type="ECO:0000313" key="1">
    <source>
        <dbReference type="EMBL" id="MFC0211448.1"/>
    </source>
</evidence>
<comment type="caution">
    <text evidence="1">The sequence shown here is derived from an EMBL/GenBank/DDBJ whole genome shotgun (WGS) entry which is preliminary data.</text>
</comment>
<keyword evidence="2" id="KW-1185">Reference proteome</keyword>
<gene>
    <name evidence="1" type="ORF">ACFFK0_03120</name>
</gene>
<evidence type="ECO:0008006" key="3">
    <source>
        <dbReference type="Google" id="ProtNLM"/>
    </source>
</evidence>
<proteinExistence type="predicted"/>
<protein>
    <recommendedName>
        <fullName evidence="3">Toprim domain-containing protein</fullName>
    </recommendedName>
</protein>
<sequence length="139" mass="15445">MIATLSERILGNAGSNRSIKIMVAMGKITISRVANALWKTFYSASKVLIVVDGDGDPTATKDMLVKGLEFNEWISVIPNPSIEVWLDLDVDQLRKWGAKNRIEQSRLAANKLDIEELVKRDEEFARFQNAILGLSVAGQ</sequence>
<dbReference type="RefSeq" id="WP_218029637.1">
    <property type="nucleotide sequence ID" value="NZ_JBHLWN010000017.1"/>
</dbReference>
<dbReference type="Proteomes" id="UP001589776">
    <property type="component" value="Unassembled WGS sequence"/>
</dbReference>
<name>A0ABV6DFM4_9BACL</name>
<reference evidence="1 2" key="1">
    <citation type="submission" date="2024-09" db="EMBL/GenBank/DDBJ databases">
        <authorList>
            <person name="Sun Q."/>
            <person name="Mori K."/>
        </authorList>
    </citation>
    <scope>NUCLEOTIDE SEQUENCE [LARGE SCALE GENOMIC DNA]</scope>
    <source>
        <strain evidence="1 2">CCM 7759</strain>
    </source>
</reference>
<accession>A0ABV6DFM4</accession>
<evidence type="ECO:0000313" key="2">
    <source>
        <dbReference type="Proteomes" id="UP001589776"/>
    </source>
</evidence>
<organism evidence="1 2">
    <name type="scientific">Paenibacillus chartarius</name>
    <dbReference type="NCBI Taxonomy" id="747481"/>
    <lineage>
        <taxon>Bacteria</taxon>
        <taxon>Bacillati</taxon>
        <taxon>Bacillota</taxon>
        <taxon>Bacilli</taxon>
        <taxon>Bacillales</taxon>
        <taxon>Paenibacillaceae</taxon>
        <taxon>Paenibacillus</taxon>
    </lineage>
</organism>
<dbReference type="EMBL" id="JBHLWN010000017">
    <property type="protein sequence ID" value="MFC0211448.1"/>
    <property type="molecule type" value="Genomic_DNA"/>
</dbReference>